<proteinExistence type="predicted"/>
<organism evidence="1 2">
    <name type="scientific">Limnofasciculus baicalensis BBK-W-15</name>
    <dbReference type="NCBI Taxonomy" id="2699891"/>
    <lineage>
        <taxon>Bacteria</taxon>
        <taxon>Bacillati</taxon>
        <taxon>Cyanobacteriota</taxon>
        <taxon>Cyanophyceae</taxon>
        <taxon>Coleofasciculales</taxon>
        <taxon>Coleofasciculaceae</taxon>
        <taxon>Limnofasciculus</taxon>
        <taxon>Limnofasciculus baicalensis</taxon>
    </lineage>
</organism>
<evidence type="ECO:0000313" key="1">
    <source>
        <dbReference type="EMBL" id="MCP2731478.1"/>
    </source>
</evidence>
<dbReference type="AlphaFoldDB" id="A0AAE3GX74"/>
<protein>
    <recommendedName>
        <fullName evidence="3">DUF3368 domain-containing protein</fullName>
    </recommendedName>
</protein>
<sequence>DSNCGLKNPRVFRPGSVKQHGESYVPQAVADEILAKEDDVSRGLQLIFAAQQLNSQPIQMILFANTLNQRLGRGESEAITLALELNADYIILDDFAARREASRLGLKVKGTLAIAKKLQQDGQIAIDNLDDFYQRLIHIGFRVKRSIFDEIFHQ</sequence>
<evidence type="ECO:0000313" key="2">
    <source>
        <dbReference type="Proteomes" id="UP001204953"/>
    </source>
</evidence>
<keyword evidence="2" id="KW-1185">Reference proteome</keyword>
<name>A0AAE3GX74_9CYAN</name>
<dbReference type="RefSeq" id="WP_254014215.1">
    <property type="nucleotide sequence ID" value="NZ_JAMZMM010000336.1"/>
</dbReference>
<dbReference type="PANTHER" id="PTHR39550:SF1">
    <property type="entry name" value="SLL0658 PROTEIN"/>
    <property type="match status" value="1"/>
</dbReference>
<accession>A0AAE3GX74</accession>
<feature type="non-terminal residue" evidence="1">
    <location>
        <position position="1"/>
    </location>
</feature>
<dbReference type="PANTHER" id="PTHR39550">
    <property type="entry name" value="SLL0658 PROTEIN"/>
    <property type="match status" value="1"/>
</dbReference>
<comment type="caution">
    <text evidence="1">The sequence shown here is derived from an EMBL/GenBank/DDBJ whole genome shotgun (WGS) entry which is preliminary data.</text>
</comment>
<evidence type="ECO:0008006" key="3">
    <source>
        <dbReference type="Google" id="ProtNLM"/>
    </source>
</evidence>
<dbReference type="Pfam" id="PF11848">
    <property type="entry name" value="DUF3368"/>
    <property type="match status" value="1"/>
</dbReference>
<dbReference type="EMBL" id="JAMZMM010000336">
    <property type="protein sequence ID" value="MCP2731478.1"/>
    <property type="molecule type" value="Genomic_DNA"/>
</dbReference>
<reference evidence="1" key="1">
    <citation type="submission" date="2022-06" db="EMBL/GenBank/DDBJ databases">
        <title>New cyanobacteria of genus Symplocastrum in benthos of Lake Baikal.</title>
        <authorList>
            <person name="Sorokovikova E."/>
            <person name="Tikhonova I."/>
            <person name="Krasnopeev A."/>
            <person name="Evseev P."/>
            <person name="Gladkikh A."/>
            <person name="Belykh O."/>
        </authorList>
    </citation>
    <scope>NUCLEOTIDE SEQUENCE</scope>
    <source>
        <strain evidence="1">BBK-W-15</strain>
    </source>
</reference>
<dbReference type="Proteomes" id="UP001204953">
    <property type="component" value="Unassembled WGS sequence"/>
</dbReference>
<dbReference type="InterPro" id="IPR021799">
    <property type="entry name" value="PIN-like_prokaryotic"/>
</dbReference>
<gene>
    <name evidence="1" type="ORF">NJ959_23920</name>
</gene>